<evidence type="ECO:0000313" key="1">
    <source>
        <dbReference type="EMBL" id="KKM88463.1"/>
    </source>
</evidence>
<proteinExistence type="predicted"/>
<name>A0A0F9L3V1_9ZZZZ</name>
<comment type="caution">
    <text evidence="1">The sequence shown here is derived from an EMBL/GenBank/DDBJ whole genome shotgun (WGS) entry which is preliminary data.</text>
</comment>
<dbReference type="EMBL" id="LAZR01006955">
    <property type="protein sequence ID" value="KKM88463.1"/>
    <property type="molecule type" value="Genomic_DNA"/>
</dbReference>
<organism evidence="1">
    <name type="scientific">marine sediment metagenome</name>
    <dbReference type="NCBI Taxonomy" id="412755"/>
    <lineage>
        <taxon>unclassified sequences</taxon>
        <taxon>metagenomes</taxon>
        <taxon>ecological metagenomes</taxon>
    </lineage>
</organism>
<dbReference type="AlphaFoldDB" id="A0A0F9L3V1"/>
<accession>A0A0F9L3V1</accession>
<protein>
    <submittedName>
        <fullName evidence="1">Uncharacterized protein</fullName>
    </submittedName>
</protein>
<gene>
    <name evidence="1" type="ORF">LCGC14_1258380</name>
</gene>
<reference evidence="1" key="1">
    <citation type="journal article" date="2015" name="Nature">
        <title>Complex archaea that bridge the gap between prokaryotes and eukaryotes.</title>
        <authorList>
            <person name="Spang A."/>
            <person name="Saw J.H."/>
            <person name="Jorgensen S.L."/>
            <person name="Zaremba-Niedzwiedzka K."/>
            <person name="Martijn J."/>
            <person name="Lind A.E."/>
            <person name="van Eijk R."/>
            <person name="Schleper C."/>
            <person name="Guy L."/>
            <person name="Ettema T.J."/>
        </authorList>
    </citation>
    <scope>NUCLEOTIDE SEQUENCE</scope>
</reference>
<sequence length="68" mass="8359">MLTRWRHRRAIRAGYRPLMQELRRWCREHGNMDPWRRNRKRELLSDYLCRAAIAGRHPGESVMRELDA</sequence>